<dbReference type="EMBL" id="JBEXZR010000076">
    <property type="protein sequence ID" value="MEU0712657.1"/>
    <property type="molecule type" value="Genomic_DNA"/>
</dbReference>
<reference evidence="1 2" key="1">
    <citation type="submission" date="2024-06" db="EMBL/GenBank/DDBJ databases">
        <title>The Natural Products Discovery Center: Release of the First 8490 Sequenced Strains for Exploring Actinobacteria Biosynthetic Diversity.</title>
        <authorList>
            <person name="Kalkreuter E."/>
            <person name="Kautsar S.A."/>
            <person name="Yang D."/>
            <person name="Bader C.D."/>
            <person name="Teijaro C.N."/>
            <person name="Fluegel L."/>
            <person name="Davis C.M."/>
            <person name="Simpson J.R."/>
            <person name="Lauterbach L."/>
            <person name="Steele A.D."/>
            <person name="Gui C."/>
            <person name="Meng S."/>
            <person name="Li G."/>
            <person name="Viehrig K."/>
            <person name="Ye F."/>
            <person name="Su P."/>
            <person name="Kiefer A.F."/>
            <person name="Nichols A."/>
            <person name="Cepeda A.J."/>
            <person name="Yan W."/>
            <person name="Fan B."/>
            <person name="Jiang Y."/>
            <person name="Adhikari A."/>
            <person name="Zheng C.-J."/>
            <person name="Schuster L."/>
            <person name="Cowan T.M."/>
            <person name="Smanski M.J."/>
            <person name="Chevrette M.G."/>
            <person name="De Carvalho L.P.S."/>
            <person name="Shen B."/>
        </authorList>
    </citation>
    <scope>NUCLEOTIDE SEQUENCE [LARGE SCALE GENOMIC DNA]</scope>
    <source>
        <strain evidence="1 2">NPDC006337</strain>
    </source>
</reference>
<comment type="caution">
    <text evidence="1">The sequence shown here is derived from an EMBL/GenBank/DDBJ whole genome shotgun (WGS) entry which is preliminary data.</text>
</comment>
<evidence type="ECO:0000313" key="1">
    <source>
        <dbReference type="EMBL" id="MEU0712657.1"/>
    </source>
</evidence>
<sequence length="88" mass="9259">MSLHMEWGGRRVGVMDSIWGGGEPQGAMVTGGTIGGINAPSGAVVVDADALADTLASVIERFRDEIGDDFESDDLAWALVRAIQRTVN</sequence>
<evidence type="ECO:0000313" key="2">
    <source>
        <dbReference type="Proteomes" id="UP001550378"/>
    </source>
</evidence>
<accession>A0ABV2WH27</accession>
<name>A0ABV2WH27_9ACTN</name>
<keyword evidence="2" id="KW-1185">Reference proteome</keyword>
<dbReference type="Proteomes" id="UP001550378">
    <property type="component" value="Unassembled WGS sequence"/>
</dbReference>
<dbReference type="RefSeq" id="WP_359657640.1">
    <property type="nucleotide sequence ID" value="NZ_JBEXZP010000214.1"/>
</dbReference>
<proteinExistence type="predicted"/>
<gene>
    <name evidence="1" type="ORF">ABZ508_35440</name>
</gene>
<organism evidence="1 2">
    <name type="scientific">Streptomyces lavendulocolor</name>
    <dbReference type="NCBI Taxonomy" id="67316"/>
    <lineage>
        <taxon>Bacteria</taxon>
        <taxon>Bacillati</taxon>
        <taxon>Actinomycetota</taxon>
        <taxon>Actinomycetes</taxon>
        <taxon>Kitasatosporales</taxon>
        <taxon>Streptomycetaceae</taxon>
        <taxon>Streptomyces</taxon>
    </lineage>
</organism>
<protein>
    <submittedName>
        <fullName evidence="1">Uncharacterized protein</fullName>
    </submittedName>
</protein>